<dbReference type="Pfam" id="PF01494">
    <property type="entry name" value="FAD_binding_3"/>
    <property type="match status" value="1"/>
</dbReference>
<gene>
    <name evidence="2" type="ORF">ACFQ16_19250</name>
</gene>
<dbReference type="InterPro" id="IPR036188">
    <property type="entry name" value="FAD/NAD-bd_sf"/>
</dbReference>
<name>A0ABW3FX57_9PSEU</name>
<keyword evidence="3" id="KW-1185">Reference proteome</keyword>
<proteinExistence type="predicted"/>
<evidence type="ECO:0000313" key="3">
    <source>
        <dbReference type="Proteomes" id="UP001597018"/>
    </source>
</evidence>
<dbReference type="Proteomes" id="UP001597018">
    <property type="component" value="Unassembled WGS sequence"/>
</dbReference>
<dbReference type="RefSeq" id="WP_263253267.1">
    <property type="nucleotide sequence ID" value="NZ_BAABLT010000051.1"/>
</dbReference>
<dbReference type="EMBL" id="JBHTIW010000016">
    <property type="protein sequence ID" value="MFD0921885.1"/>
    <property type="molecule type" value="Genomic_DNA"/>
</dbReference>
<comment type="caution">
    <text evidence="2">The sequence shown here is derived from an EMBL/GenBank/DDBJ whole genome shotgun (WGS) entry which is preliminary data.</text>
</comment>
<dbReference type="PANTHER" id="PTHR43422:SF3">
    <property type="entry name" value="THIAMINE THIAZOLE SYNTHASE"/>
    <property type="match status" value="1"/>
</dbReference>
<organism evidence="2 3">
    <name type="scientific">Saccharopolyspora rosea</name>
    <dbReference type="NCBI Taxonomy" id="524884"/>
    <lineage>
        <taxon>Bacteria</taxon>
        <taxon>Bacillati</taxon>
        <taxon>Actinomycetota</taxon>
        <taxon>Actinomycetes</taxon>
        <taxon>Pseudonocardiales</taxon>
        <taxon>Pseudonocardiaceae</taxon>
        <taxon>Saccharopolyspora</taxon>
    </lineage>
</organism>
<dbReference type="Gene3D" id="3.50.50.60">
    <property type="entry name" value="FAD/NAD(P)-binding domain"/>
    <property type="match status" value="1"/>
</dbReference>
<sequence>MESRSDARAVVLGGGMAGLFAARVLAEFHREVVLVDRDELTGAHEARRGVPQGRHSHALQARGLLIAEEMFPGIIQAMATDGAGIGDVTADVRWYVGGRPIRRVESGLTAVTASRPFLERHVRERVRGLGTVRFAERHNVLGLRTSPDRTRVTGVRVVPRDGEATEEVLDADLVVDATGRGSRLPGWLEELGYPRVAEQRLDIGLGYVTRHYRDRADLFGGDIAINDVASPDLPRGAALSRTEGGQIVVTGYGILGDHPPTDPEGFHAFLRTLSNPDVHQVVTRSEPLDDPVSYRFPSSLRRDYAGMSRFPEGLLVLGDAVSSFNPVYAQGMTVAALSALVLRRHLRGGGRVRPLRFFRDVSEEVTNATWDAMTVSDLRFPGVAGDRSLRTRLRQFYTGRVQVAATRDDVVARAYMRVLGLIDPADTLRRPGIVARVLGRALLG</sequence>
<feature type="domain" description="FAD-binding" evidence="1">
    <location>
        <begin position="8"/>
        <end position="342"/>
    </location>
</feature>
<accession>A0ABW3FX57</accession>
<evidence type="ECO:0000259" key="1">
    <source>
        <dbReference type="Pfam" id="PF01494"/>
    </source>
</evidence>
<dbReference type="PANTHER" id="PTHR43422">
    <property type="entry name" value="THIAMINE THIAZOLE SYNTHASE"/>
    <property type="match status" value="1"/>
</dbReference>
<dbReference type="InterPro" id="IPR002938">
    <property type="entry name" value="FAD-bd"/>
</dbReference>
<dbReference type="SUPFAM" id="SSF51905">
    <property type="entry name" value="FAD/NAD(P)-binding domain"/>
    <property type="match status" value="1"/>
</dbReference>
<evidence type="ECO:0000313" key="2">
    <source>
        <dbReference type="EMBL" id="MFD0921885.1"/>
    </source>
</evidence>
<reference evidence="3" key="1">
    <citation type="journal article" date="2019" name="Int. J. Syst. Evol. Microbiol.">
        <title>The Global Catalogue of Microorganisms (GCM) 10K type strain sequencing project: providing services to taxonomists for standard genome sequencing and annotation.</title>
        <authorList>
            <consortium name="The Broad Institute Genomics Platform"/>
            <consortium name="The Broad Institute Genome Sequencing Center for Infectious Disease"/>
            <person name="Wu L."/>
            <person name="Ma J."/>
        </authorList>
    </citation>
    <scope>NUCLEOTIDE SEQUENCE [LARGE SCALE GENOMIC DNA]</scope>
    <source>
        <strain evidence="3">CCUG 56401</strain>
    </source>
</reference>
<protein>
    <submittedName>
        <fullName evidence="2">FAD-dependent oxidoreductase</fullName>
    </submittedName>
</protein>